<dbReference type="InterPro" id="IPR007459">
    <property type="entry name" value="DNA_pol3_chi"/>
</dbReference>
<name>A0A1H3YP44_9GAMM</name>
<dbReference type="Pfam" id="PF04364">
    <property type="entry name" value="DNA_pol3_chi"/>
    <property type="match status" value="1"/>
</dbReference>
<evidence type="ECO:0000313" key="2">
    <source>
        <dbReference type="Proteomes" id="UP000199397"/>
    </source>
</evidence>
<sequence length="142" mass="16625">MTKIDFYVGKTNSLQARLLLACKVVMKAHQQQLHTYIHTDAPTTSSKLDELLWTFNELAFIPHALAPTKEQNMRILIGHDHEPMENCGLLINLSNEIPAFFSRFERLAEILDQEEPVIHAGRKRYQFYRDRGYNLDYHQLKI</sequence>
<protein>
    <submittedName>
        <fullName evidence="1">DNA polymerase III, chi subunit</fullName>
    </submittedName>
</protein>
<proteinExistence type="predicted"/>
<dbReference type="GO" id="GO:0003887">
    <property type="term" value="F:DNA-directed DNA polymerase activity"/>
    <property type="evidence" value="ECO:0007669"/>
    <property type="project" value="InterPro"/>
</dbReference>
<dbReference type="SUPFAM" id="SSF102400">
    <property type="entry name" value="DNA polymerase III chi subunit"/>
    <property type="match status" value="1"/>
</dbReference>
<dbReference type="AlphaFoldDB" id="A0A1H3YP44"/>
<dbReference type="STRING" id="525918.SAMN05660964_00979"/>
<dbReference type="PANTHER" id="PTHR38767:SF1">
    <property type="entry name" value="DNA POLYMERASE III SUBUNIT CHI"/>
    <property type="match status" value="1"/>
</dbReference>
<dbReference type="OrthoDB" id="5297568at2"/>
<keyword evidence="2" id="KW-1185">Reference proteome</keyword>
<evidence type="ECO:0000313" key="1">
    <source>
        <dbReference type="EMBL" id="SEA12782.1"/>
    </source>
</evidence>
<dbReference type="InterPro" id="IPR036768">
    <property type="entry name" value="PolIII_chi_sf"/>
</dbReference>
<dbReference type="Gene3D" id="3.40.50.10110">
    <property type="entry name" value="DNA polymerase III subunit chi"/>
    <property type="match status" value="1"/>
</dbReference>
<dbReference type="RefSeq" id="WP_093065963.1">
    <property type="nucleotide sequence ID" value="NZ_FNQP01000004.1"/>
</dbReference>
<dbReference type="GO" id="GO:0032298">
    <property type="term" value="P:positive regulation of DNA-templated DNA replication initiation"/>
    <property type="evidence" value="ECO:0007669"/>
    <property type="project" value="TreeGrafter"/>
</dbReference>
<dbReference type="EMBL" id="FNQP01000004">
    <property type="protein sequence ID" value="SEA12782.1"/>
    <property type="molecule type" value="Genomic_DNA"/>
</dbReference>
<dbReference type="Proteomes" id="UP000199397">
    <property type="component" value="Unassembled WGS sequence"/>
</dbReference>
<dbReference type="GO" id="GO:0003677">
    <property type="term" value="F:DNA binding"/>
    <property type="evidence" value="ECO:0007669"/>
    <property type="project" value="InterPro"/>
</dbReference>
<organism evidence="1 2">
    <name type="scientific">Thiothrix caldifontis</name>
    <dbReference type="NCBI Taxonomy" id="525918"/>
    <lineage>
        <taxon>Bacteria</taxon>
        <taxon>Pseudomonadati</taxon>
        <taxon>Pseudomonadota</taxon>
        <taxon>Gammaproteobacteria</taxon>
        <taxon>Thiotrichales</taxon>
        <taxon>Thiotrichaceae</taxon>
        <taxon>Thiothrix</taxon>
    </lineage>
</organism>
<gene>
    <name evidence="1" type="ORF">SAMN05660964_00979</name>
</gene>
<dbReference type="PANTHER" id="PTHR38767">
    <property type="entry name" value="DNA POLYMERASE III SUBUNIT CHI"/>
    <property type="match status" value="1"/>
</dbReference>
<accession>A0A1H3YP44</accession>
<reference evidence="1 2" key="1">
    <citation type="submission" date="2016-10" db="EMBL/GenBank/DDBJ databases">
        <authorList>
            <person name="de Groot N.N."/>
        </authorList>
    </citation>
    <scope>NUCLEOTIDE SEQUENCE [LARGE SCALE GENOMIC DNA]</scope>
    <source>
        <strain evidence="1 2">DSM 21228</strain>
    </source>
</reference>
<dbReference type="GO" id="GO:0006260">
    <property type="term" value="P:DNA replication"/>
    <property type="evidence" value="ECO:0007669"/>
    <property type="project" value="InterPro"/>
</dbReference>